<name>A0A549YJG4_9BACI</name>
<evidence type="ECO:0000313" key="4">
    <source>
        <dbReference type="Proteomes" id="UP000319280"/>
    </source>
</evidence>
<dbReference type="Gene3D" id="3.30.1330.20">
    <property type="entry name" value="Tubulin/FtsZ, C-terminal domain"/>
    <property type="match status" value="1"/>
</dbReference>
<evidence type="ECO:0000313" key="3">
    <source>
        <dbReference type="EMBL" id="TRM12025.1"/>
    </source>
</evidence>
<dbReference type="Pfam" id="PF09585">
    <property type="entry name" value="Lin0512_fam"/>
    <property type="match status" value="1"/>
</dbReference>
<evidence type="ECO:0000256" key="2">
    <source>
        <dbReference type="ARBA" id="ARBA00023134"/>
    </source>
</evidence>
<dbReference type="PANTHER" id="PTHR34784">
    <property type="entry name" value="50S RIBOSOMAL PROTEIN L34"/>
    <property type="match status" value="1"/>
</dbReference>
<dbReference type="InterPro" id="IPR037103">
    <property type="entry name" value="Tubulin/FtsZ-like_C"/>
</dbReference>
<sequence>MKDILFIETGMGIDVHGQDVNVASKRAVTNAIHNNSMPGVRKMLPDQSLDNMQVRVKLAIPKDHDQLDEEMIKALIPYGTVTVEVMNGGMATTSGIYLEDQQDKNDFMYIVNAVVEVGY</sequence>
<keyword evidence="2" id="KW-0342">GTP-binding</keyword>
<dbReference type="Proteomes" id="UP000319280">
    <property type="component" value="Unassembled WGS sequence"/>
</dbReference>
<evidence type="ECO:0000256" key="1">
    <source>
        <dbReference type="ARBA" id="ARBA00022741"/>
    </source>
</evidence>
<protein>
    <recommendedName>
        <fullName evidence="5">Lin0512 family protein</fullName>
    </recommendedName>
</protein>
<dbReference type="EMBL" id="VJMZ01000001">
    <property type="protein sequence ID" value="TRM12025.1"/>
    <property type="molecule type" value="Genomic_DNA"/>
</dbReference>
<keyword evidence="1" id="KW-0547">Nucleotide-binding</keyword>
<evidence type="ECO:0008006" key="5">
    <source>
        <dbReference type="Google" id="ProtNLM"/>
    </source>
</evidence>
<dbReference type="PANTHER" id="PTHR34784:SF1">
    <property type="entry name" value="50S RIBOSOMAL PROTEIN L34"/>
    <property type="match status" value="1"/>
</dbReference>
<gene>
    <name evidence="3" type="ORF">FH966_10220</name>
</gene>
<reference evidence="3 4" key="1">
    <citation type="submission" date="2019-07" db="EMBL/GenBank/DDBJ databases">
        <title>Genomic analysis of Lentibacillus sp. NKC851-2.</title>
        <authorList>
            <person name="Oh Y.J."/>
        </authorList>
    </citation>
    <scope>NUCLEOTIDE SEQUENCE [LARGE SCALE GENOMIC DNA]</scope>
    <source>
        <strain evidence="3 4">NKC851-2</strain>
    </source>
</reference>
<comment type="caution">
    <text evidence="3">The sequence shown here is derived from an EMBL/GenBank/DDBJ whole genome shotgun (WGS) entry which is preliminary data.</text>
</comment>
<dbReference type="GO" id="GO:0005525">
    <property type="term" value="F:GTP binding"/>
    <property type="evidence" value="ECO:0007669"/>
    <property type="project" value="UniProtKB-KW"/>
</dbReference>
<dbReference type="AlphaFoldDB" id="A0A549YJG4"/>
<keyword evidence="4" id="KW-1185">Reference proteome</keyword>
<accession>A0A549YJG4</accession>
<proteinExistence type="predicted"/>
<dbReference type="InterPro" id="IPR011719">
    <property type="entry name" value="CHP02058"/>
</dbReference>
<organism evidence="3 4">
    <name type="scientific">Lentibacillus cibarius</name>
    <dbReference type="NCBI Taxonomy" id="2583219"/>
    <lineage>
        <taxon>Bacteria</taxon>
        <taxon>Bacillati</taxon>
        <taxon>Bacillota</taxon>
        <taxon>Bacilli</taxon>
        <taxon>Bacillales</taxon>
        <taxon>Bacillaceae</taxon>
        <taxon>Lentibacillus</taxon>
    </lineage>
</organism>
<dbReference type="RefSeq" id="WP_142791052.1">
    <property type="nucleotide sequence ID" value="NZ_VJMZ01000001.1"/>
</dbReference>
<dbReference type="NCBIfam" id="TIGR02058">
    <property type="entry name" value="lin0512_fam"/>
    <property type="match status" value="1"/>
</dbReference>